<dbReference type="Pfam" id="PF07885">
    <property type="entry name" value="Ion_trans_2"/>
    <property type="match status" value="1"/>
</dbReference>
<feature type="transmembrane region" description="Helical" evidence="13">
    <location>
        <begin position="122"/>
        <end position="141"/>
    </location>
</feature>
<dbReference type="AlphaFoldDB" id="A0A5J4P108"/>
<feature type="transmembrane region" description="Helical" evidence="13">
    <location>
        <begin position="161"/>
        <end position="182"/>
    </location>
</feature>
<feature type="region of interest" description="Disordered" evidence="12">
    <location>
        <begin position="967"/>
        <end position="1005"/>
    </location>
</feature>
<evidence type="ECO:0000256" key="3">
    <source>
        <dbReference type="ARBA" id="ARBA00022538"/>
    </source>
</evidence>
<keyword evidence="8" id="KW-0406">Ion transport</keyword>
<evidence type="ECO:0000256" key="13">
    <source>
        <dbReference type="SAM" id="Phobius"/>
    </source>
</evidence>
<evidence type="ECO:0000313" key="15">
    <source>
        <dbReference type="EMBL" id="KAA3681379.1"/>
    </source>
</evidence>
<evidence type="ECO:0000259" key="14">
    <source>
        <dbReference type="PROSITE" id="PS51201"/>
    </source>
</evidence>
<proteinExistence type="predicted"/>
<name>A0A5J4P108_9TREM</name>
<evidence type="ECO:0000256" key="1">
    <source>
        <dbReference type="ARBA" id="ARBA00004651"/>
    </source>
</evidence>
<protein>
    <submittedName>
        <fullName evidence="15">Potassium large conductance calcium-activated channel subfamily M alpha member 1</fullName>
    </submittedName>
</protein>
<keyword evidence="4 13" id="KW-0812">Transmembrane</keyword>
<dbReference type="InterPro" id="IPR013099">
    <property type="entry name" value="K_chnl_dom"/>
</dbReference>
<accession>A0A5J4P108</accession>
<dbReference type="SUPFAM" id="SSF51735">
    <property type="entry name" value="NAD(P)-binding Rossmann-fold domains"/>
    <property type="match status" value="1"/>
</dbReference>
<keyword evidence="7 13" id="KW-1133">Transmembrane helix</keyword>
<feature type="transmembrane region" description="Helical" evidence="13">
    <location>
        <begin position="17"/>
        <end position="38"/>
    </location>
</feature>
<feature type="compositionally biased region" description="Basic and acidic residues" evidence="12">
    <location>
        <begin position="983"/>
        <end position="992"/>
    </location>
</feature>
<dbReference type="GO" id="GO:0034702">
    <property type="term" value="C:monoatomic ion channel complex"/>
    <property type="evidence" value="ECO:0007669"/>
    <property type="project" value="UniProtKB-KW"/>
</dbReference>
<keyword evidence="16" id="KW-1185">Reference proteome</keyword>
<organism evidence="15 16">
    <name type="scientific">Paragonimus westermani</name>
    <dbReference type="NCBI Taxonomy" id="34504"/>
    <lineage>
        <taxon>Eukaryota</taxon>
        <taxon>Metazoa</taxon>
        <taxon>Spiralia</taxon>
        <taxon>Lophotrochozoa</taxon>
        <taxon>Platyhelminthes</taxon>
        <taxon>Trematoda</taxon>
        <taxon>Digenea</taxon>
        <taxon>Plagiorchiida</taxon>
        <taxon>Troglotremata</taxon>
        <taxon>Troglotrematidae</taxon>
        <taxon>Paragonimus</taxon>
    </lineage>
</organism>
<dbReference type="InterPro" id="IPR047871">
    <property type="entry name" value="K_chnl_Slo-like"/>
</dbReference>
<evidence type="ECO:0000256" key="2">
    <source>
        <dbReference type="ARBA" id="ARBA00022448"/>
    </source>
</evidence>
<dbReference type="EMBL" id="QNGE01000213">
    <property type="protein sequence ID" value="KAA3681379.1"/>
    <property type="molecule type" value="Genomic_DNA"/>
</dbReference>
<dbReference type="PROSITE" id="PS51201">
    <property type="entry name" value="RCK_N"/>
    <property type="match status" value="1"/>
</dbReference>
<dbReference type="InterPro" id="IPR036291">
    <property type="entry name" value="NAD(P)-bd_dom_sf"/>
</dbReference>
<reference evidence="15 16" key="1">
    <citation type="journal article" date="2019" name="Gigascience">
        <title>Whole-genome sequence of the oriental lung fluke Paragonimus westermani.</title>
        <authorList>
            <person name="Oey H."/>
            <person name="Zakrzewski M."/>
            <person name="Narain K."/>
            <person name="Devi K.R."/>
            <person name="Agatsuma T."/>
            <person name="Nawaratna S."/>
            <person name="Gobert G.N."/>
            <person name="Jones M.K."/>
            <person name="Ragan M.A."/>
            <person name="McManus D.P."/>
            <person name="Krause L."/>
        </authorList>
    </citation>
    <scope>NUCLEOTIDE SEQUENCE [LARGE SCALE GENOMIC DNA]</scope>
    <source>
        <strain evidence="15 16">IND2009</strain>
    </source>
</reference>
<evidence type="ECO:0000256" key="6">
    <source>
        <dbReference type="ARBA" id="ARBA00022958"/>
    </source>
</evidence>
<feature type="transmembrane region" description="Helical" evidence="13">
    <location>
        <begin position="248"/>
        <end position="270"/>
    </location>
</feature>
<keyword evidence="3" id="KW-0633">Potassium transport</keyword>
<comment type="catalytic activity">
    <reaction evidence="11">
        <text>K(+)(in) = K(+)(out)</text>
        <dbReference type="Rhea" id="RHEA:29463"/>
        <dbReference type="ChEBI" id="CHEBI:29103"/>
    </reaction>
</comment>
<evidence type="ECO:0000256" key="12">
    <source>
        <dbReference type="SAM" id="MobiDB-lite"/>
    </source>
</evidence>
<comment type="caution">
    <text evidence="15">The sequence shown here is derived from an EMBL/GenBank/DDBJ whole genome shotgun (WGS) entry which is preliminary data.</text>
</comment>
<dbReference type="Pfam" id="PF03493">
    <property type="entry name" value="BK_channel_a"/>
    <property type="match status" value="1"/>
</dbReference>
<evidence type="ECO:0000256" key="11">
    <source>
        <dbReference type="ARBA" id="ARBA00034430"/>
    </source>
</evidence>
<evidence type="ECO:0000313" key="16">
    <source>
        <dbReference type="Proteomes" id="UP000324629"/>
    </source>
</evidence>
<dbReference type="Pfam" id="PF22614">
    <property type="entry name" value="Slo-like_RCK"/>
    <property type="match status" value="2"/>
</dbReference>
<comment type="subcellular location">
    <subcellularLocation>
        <location evidence="1">Cell membrane</location>
        <topology evidence="1">Multi-pass membrane protein</topology>
    </subcellularLocation>
</comment>
<gene>
    <name evidence="15" type="ORF">DEA37_0012241</name>
</gene>
<keyword evidence="10" id="KW-0407">Ion channel</keyword>
<feature type="region of interest" description="Disordered" evidence="12">
    <location>
        <begin position="1236"/>
        <end position="1263"/>
    </location>
</feature>
<dbReference type="Proteomes" id="UP000324629">
    <property type="component" value="Unassembled WGS sequence"/>
</dbReference>
<feature type="compositionally biased region" description="Polar residues" evidence="12">
    <location>
        <begin position="1252"/>
        <end position="1263"/>
    </location>
</feature>
<dbReference type="GO" id="GO:0060072">
    <property type="term" value="F:large conductance calcium-activated potassium channel activity"/>
    <property type="evidence" value="ECO:0007669"/>
    <property type="project" value="TreeGrafter"/>
</dbReference>
<dbReference type="PANTHER" id="PTHR10027:SF33">
    <property type="entry name" value="CALCIUM-ACTIVATED POTASSIUM CHANNEL SUBUNIT ALPHA-1-RELATED"/>
    <property type="match status" value="1"/>
</dbReference>
<feature type="compositionally biased region" description="Polar residues" evidence="12">
    <location>
        <begin position="967"/>
        <end position="982"/>
    </location>
</feature>
<feature type="transmembrane region" description="Helical" evidence="13">
    <location>
        <begin position="209"/>
        <end position="227"/>
    </location>
</feature>
<keyword evidence="2" id="KW-0813">Transport</keyword>
<evidence type="ECO:0000256" key="4">
    <source>
        <dbReference type="ARBA" id="ARBA00022692"/>
    </source>
</evidence>
<evidence type="ECO:0000256" key="7">
    <source>
        <dbReference type="ARBA" id="ARBA00022989"/>
    </source>
</evidence>
<evidence type="ECO:0000256" key="8">
    <source>
        <dbReference type="ARBA" id="ARBA00023065"/>
    </source>
</evidence>
<dbReference type="SUPFAM" id="SSF81324">
    <property type="entry name" value="Voltage-gated potassium channels"/>
    <property type="match status" value="1"/>
</dbReference>
<dbReference type="PANTHER" id="PTHR10027">
    <property type="entry name" value="CALCIUM-ACTIVATED POTASSIUM CHANNEL ALPHA CHAIN"/>
    <property type="match status" value="1"/>
</dbReference>
<feature type="transmembrane region" description="Helical" evidence="13">
    <location>
        <begin position="276"/>
        <end position="294"/>
    </location>
</feature>
<evidence type="ECO:0000256" key="9">
    <source>
        <dbReference type="ARBA" id="ARBA00023136"/>
    </source>
</evidence>
<evidence type="ECO:0000256" key="5">
    <source>
        <dbReference type="ARBA" id="ARBA00022826"/>
    </source>
</evidence>
<keyword evidence="5" id="KW-0631">Potassium channel</keyword>
<dbReference type="Gene3D" id="1.10.287.70">
    <property type="match status" value="1"/>
</dbReference>
<dbReference type="GO" id="GO:0005886">
    <property type="term" value="C:plasma membrane"/>
    <property type="evidence" value="ECO:0007669"/>
    <property type="project" value="UniProtKB-SubCell"/>
</dbReference>
<keyword evidence="9 13" id="KW-0472">Membrane</keyword>
<dbReference type="PRINTS" id="PR01449">
    <property type="entry name" value="BKCHANNELA"/>
</dbReference>
<dbReference type="InterPro" id="IPR003148">
    <property type="entry name" value="RCK_N"/>
</dbReference>
<keyword evidence="6" id="KW-0630">Potassium</keyword>
<dbReference type="Gene3D" id="3.40.50.720">
    <property type="entry name" value="NAD(P)-binding Rossmann-like Domain"/>
    <property type="match status" value="2"/>
</dbReference>
<dbReference type="InterPro" id="IPR003929">
    <property type="entry name" value="K_chnl_BK_asu"/>
</dbReference>
<feature type="domain" description="RCK N-terminal" evidence="14">
    <location>
        <begin position="313"/>
        <end position="460"/>
    </location>
</feature>
<sequence length="1263" mass="142697">MNLEPNSTSISDCEKNALIVFGFTTVVYLVGIFSLLCVRFRICSRRYDSSDETSLRELIRSRQMRWLPKQAEAILTGKPIAGKVLLLARSVLYSVCSVLYVWNTYIYSPGLCLSINNQPQFVVEVVSNCVFFFIFVLKITASKNLLSTWLSVDLLIDHYTIIPIVLALLFGYYQYYIGFLYFTRITKITESLVLLNFVDEERNIRKLKIVSKLMAAWFTLAGVILLLERIGNFWMMREEQRKVDYFDCVYFLLVTIATVGYGDFVCTSYLGRLVTIFIIIAALISVTTHMSELYELFHANRRYAGTFNNEYHPRHVIVCGAINLTSVSLFLDSFVNADTGRYDKNIMMVFMAQREPDLRLKALFKRESVHATYLRGDATSPKDLKRAKVRLAEAVIILADCKSADPAKDDWENIMRVVSVKNLHPKCRILCALTLMENKALMSNIPGWREEWTDQFDRTICISQLKLGLMSLSCLTQGVSALLTNLVVRVTVPTNQNEELPTWMKNYFRGTQYGLFTVRFSPTFDGLVFQQVVSIVMRELRVLVLAVQLISGNGAAEQIIVNPGSRLRINSQQMRAIVLAENFLDAQHLRAYCITCSSFRAFHIPDQIHSCKHRSSIPYTGLADSKREKDQLTSENGAPHSRLTTQFINHLSNFARPFLLGRKSKPAVSVGVHDEETMCVKAPYEYLHHPQRDRQFTAVDVMRDSTGLFYWVEDRQFSNICLTLVDMVRWSFTDHILVCLPQRNCGFKLGLATFVMPLRSTRIPMNELKPIVFLCDSELVRAEWYCLRNFPEIYVLSGSPLSRAYLRAAGVERCSTCVVLPSNTESPAKSSGLPDKESILCTLNIRRLLAEILDNADMGSASLLSITNEYKSKNGFIRFSPQYASGSMFASPLLNSLASNVFFDPTVLTFLETVLLGGPSHEVEKVFAEDGGFFPGLKGQTVSSIPFPCFEFKREKLSILLCPDSVSTTSPSECSPANPSDNSSHEIEHSEFADAPARPDVSNIQNSVIGPNLIASTPDLRPRPSTVSVASVVPNQMPRQVTPMLSRHTSLTTNAMVQDDVWTGAKNQTGRHKLIKARSTESDTKVELMRANDRRRNSVKVRLSRLRLFSITSLGAELNKLMCRSNACLTFGVLFETVLKETGTICIGLYRRVQDDIDEEIEKTSTDASGRSGADGQIERYVYTFPESDTRVVPDDLLKNTIQLDGSISNCWKERQLTRLHGRREMLVDLKKWAEVRHPTSHHRHEPKSGKQDSSTKLGSQQC</sequence>
<evidence type="ECO:0000256" key="10">
    <source>
        <dbReference type="ARBA" id="ARBA00023303"/>
    </source>
</evidence>